<dbReference type="GO" id="GO:0005634">
    <property type="term" value="C:nucleus"/>
    <property type="evidence" value="ECO:0007669"/>
    <property type="project" value="TreeGrafter"/>
</dbReference>
<dbReference type="KEGG" id="mlr:MELLADRAFT_123256"/>
<dbReference type="GO" id="GO:0016926">
    <property type="term" value="P:protein desumoylation"/>
    <property type="evidence" value="ECO:0007669"/>
    <property type="project" value="TreeGrafter"/>
</dbReference>
<dbReference type="InParanoid" id="F4RH76"/>
<dbReference type="PANTHER" id="PTHR12606:SF141">
    <property type="entry name" value="GH15225P-RELATED"/>
    <property type="match status" value="1"/>
</dbReference>
<keyword evidence="2" id="KW-0645">Protease</keyword>
<dbReference type="RefSeq" id="XP_007408575.1">
    <property type="nucleotide sequence ID" value="XM_007408513.1"/>
</dbReference>
<reference evidence="8" key="1">
    <citation type="journal article" date="2011" name="Proc. Natl. Acad. Sci. U.S.A.">
        <title>Obligate biotrophy features unraveled by the genomic analysis of rust fungi.</title>
        <authorList>
            <person name="Duplessis S."/>
            <person name="Cuomo C.A."/>
            <person name="Lin Y.-C."/>
            <person name="Aerts A."/>
            <person name="Tisserant E."/>
            <person name="Veneault-Fourrey C."/>
            <person name="Joly D.L."/>
            <person name="Hacquard S."/>
            <person name="Amselem J."/>
            <person name="Cantarel B.L."/>
            <person name="Chiu R."/>
            <person name="Coutinho P.M."/>
            <person name="Feau N."/>
            <person name="Field M."/>
            <person name="Frey P."/>
            <person name="Gelhaye E."/>
            <person name="Goldberg J."/>
            <person name="Grabherr M.G."/>
            <person name="Kodira C.D."/>
            <person name="Kohler A."/>
            <person name="Kuees U."/>
            <person name="Lindquist E.A."/>
            <person name="Lucas S.M."/>
            <person name="Mago R."/>
            <person name="Mauceli E."/>
            <person name="Morin E."/>
            <person name="Murat C."/>
            <person name="Pangilinan J.L."/>
            <person name="Park R."/>
            <person name="Pearson M."/>
            <person name="Quesneville H."/>
            <person name="Rouhier N."/>
            <person name="Sakthikumar S."/>
            <person name="Salamov A.A."/>
            <person name="Schmutz J."/>
            <person name="Selles B."/>
            <person name="Shapiro H."/>
            <person name="Tanguay P."/>
            <person name="Tuskan G.A."/>
            <person name="Henrissat B."/>
            <person name="Van de Peer Y."/>
            <person name="Rouze P."/>
            <person name="Ellis J.G."/>
            <person name="Dodds P.N."/>
            <person name="Schein J.E."/>
            <person name="Zhong S."/>
            <person name="Hamelin R.C."/>
            <person name="Grigoriev I.V."/>
            <person name="Szabo L.J."/>
            <person name="Martin F."/>
        </authorList>
    </citation>
    <scope>NUCLEOTIDE SEQUENCE [LARGE SCALE GENOMIC DNA]</scope>
    <source>
        <strain evidence="8">98AG31 / pathotype 3-4-7</strain>
    </source>
</reference>
<name>F4RH76_MELLP</name>
<dbReference type="VEuPathDB" id="FungiDB:MELLADRAFT_123256"/>
<dbReference type="HOGENOM" id="CLU_024324_5_0_1"/>
<gene>
    <name evidence="7" type="ORF">MELLADRAFT_123256</name>
</gene>
<feature type="region of interest" description="Disordered" evidence="5">
    <location>
        <begin position="1"/>
        <end position="46"/>
    </location>
</feature>
<dbReference type="Pfam" id="PF02902">
    <property type="entry name" value="Peptidase_C48"/>
    <property type="match status" value="1"/>
</dbReference>
<dbReference type="OrthoDB" id="2496817at2759"/>
<proteinExistence type="inferred from homology"/>
<dbReference type="SUPFAM" id="SSF54001">
    <property type="entry name" value="Cysteine proteinases"/>
    <property type="match status" value="1"/>
</dbReference>
<accession>F4RH76</accession>
<keyword evidence="3" id="KW-0378">Hydrolase</keyword>
<evidence type="ECO:0000256" key="4">
    <source>
        <dbReference type="ARBA" id="ARBA00022807"/>
    </source>
</evidence>
<dbReference type="EMBL" id="GL883101">
    <property type="protein sequence ID" value="EGG08377.1"/>
    <property type="molecule type" value="Genomic_DNA"/>
</dbReference>
<dbReference type="InterPro" id="IPR003653">
    <property type="entry name" value="Peptidase_C48_C"/>
</dbReference>
<keyword evidence="4" id="KW-0788">Thiol protease</keyword>
<dbReference type="STRING" id="747676.F4RH76"/>
<feature type="non-terminal residue" evidence="7">
    <location>
        <position position="291"/>
    </location>
</feature>
<sequence length="291" mass="34350">MRRSVSESLAKDDIDLGSEDEAIRTAEHQDHPNPIDSRNLIPSKNDDEDLSDLFQKVLKLEDTRDFCKPRRWPSQLSHEQSQVVEQLLNKSRATIDLPGASCTVEDLSRLKPNRWLNDELINFYGIMINLRSRNYHQNPKFHNVHCFSSFFMTRFDADGYQAVQRWTKKFNLFEKDLIIFPINIKNSHWICGVINLKMKRFEVLDSFGFKHLGILKKLRSYLMAESKSEMDLSEWIDYNHPEIPTQDNAYDCGVFVCIFMDCLSRNWGNDQVIFDIEQKDLIYLRQKILYE</sequence>
<evidence type="ECO:0000256" key="2">
    <source>
        <dbReference type="ARBA" id="ARBA00022670"/>
    </source>
</evidence>
<comment type="similarity">
    <text evidence="1">Belongs to the peptidase C48 family.</text>
</comment>
<evidence type="ECO:0000256" key="3">
    <source>
        <dbReference type="ARBA" id="ARBA00022801"/>
    </source>
</evidence>
<dbReference type="GO" id="GO:0016929">
    <property type="term" value="F:deSUMOylase activity"/>
    <property type="evidence" value="ECO:0007669"/>
    <property type="project" value="TreeGrafter"/>
</dbReference>
<evidence type="ECO:0000259" key="6">
    <source>
        <dbReference type="PROSITE" id="PS50600"/>
    </source>
</evidence>
<evidence type="ECO:0000256" key="1">
    <source>
        <dbReference type="ARBA" id="ARBA00005234"/>
    </source>
</evidence>
<feature type="domain" description="Ubiquitin-like protease family profile" evidence="6">
    <location>
        <begin position="100"/>
        <end position="263"/>
    </location>
</feature>
<dbReference type="Gene3D" id="3.40.395.10">
    <property type="entry name" value="Adenoviral Proteinase, Chain A"/>
    <property type="match status" value="1"/>
</dbReference>
<keyword evidence="8" id="KW-1185">Reference proteome</keyword>
<evidence type="ECO:0000256" key="5">
    <source>
        <dbReference type="SAM" id="MobiDB-lite"/>
    </source>
</evidence>
<feature type="compositionally biased region" description="Basic and acidic residues" evidence="5">
    <location>
        <begin position="21"/>
        <end position="33"/>
    </location>
</feature>
<protein>
    <recommendedName>
        <fullName evidence="6">Ubiquitin-like protease family profile domain-containing protein</fullName>
    </recommendedName>
</protein>
<dbReference type="GeneID" id="18926311"/>
<dbReference type="eggNOG" id="KOG0778">
    <property type="taxonomic scope" value="Eukaryota"/>
</dbReference>
<dbReference type="Proteomes" id="UP000001072">
    <property type="component" value="Unassembled WGS sequence"/>
</dbReference>
<evidence type="ECO:0000313" key="7">
    <source>
        <dbReference type="EMBL" id="EGG08377.1"/>
    </source>
</evidence>
<dbReference type="PROSITE" id="PS50600">
    <property type="entry name" value="ULP_PROTEASE"/>
    <property type="match status" value="1"/>
</dbReference>
<dbReference type="InterPro" id="IPR038765">
    <property type="entry name" value="Papain-like_cys_pep_sf"/>
</dbReference>
<dbReference type="GO" id="GO:0006508">
    <property type="term" value="P:proteolysis"/>
    <property type="evidence" value="ECO:0007669"/>
    <property type="project" value="UniProtKB-KW"/>
</dbReference>
<dbReference type="AlphaFoldDB" id="F4RH76"/>
<dbReference type="PANTHER" id="PTHR12606">
    <property type="entry name" value="SENTRIN/SUMO-SPECIFIC PROTEASE"/>
    <property type="match status" value="1"/>
</dbReference>
<organism evidence="8">
    <name type="scientific">Melampsora larici-populina (strain 98AG31 / pathotype 3-4-7)</name>
    <name type="common">Poplar leaf rust fungus</name>
    <dbReference type="NCBI Taxonomy" id="747676"/>
    <lineage>
        <taxon>Eukaryota</taxon>
        <taxon>Fungi</taxon>
        <taxon>Dikarya</taxon>
        <taxon>Basidiomycota</taxon>
        <taxon>Pucciniomycotina</taxon>
        <taxon>Pucciniomycetes</taxon>
        <taxon>Pucciniales</taxon>
        <taxon>Melampsoraceae</taxon>
        <taxon>Melampsora</taxon>
    </lineage>
</organism>
<evidence type="ECO:0000313" key="8">
    <source>
        <dbReference type="Proteomes" id="UP000001072"/>
    </source>
</evidence>